<evidence type="ECO:0000256" key="6">
    <source>
        <dbReference type="ARBA" id="ARBA00022989"/>
    </source>
</evidence>
<evidence type="ECO:0000256" key="10">
    <source>
        <dbReference type="ARBA" id="ARBA00023136"/>
    </source>
</evidence>
<keyword evidence="7 12" id="KW-0560">Oxidoreductase</keyword>
<dbReference type="Gene3D" id="1.10.630.10">
    <property type="entry name" value="Cytochrome P450"/>
    <property type="match status" value="1"/>
</dbReference>
<keyword evidence="9 12" id="KW-0503">Monooxygenase</keyword>
<name>A0AA86SGK8_9FABA</name>
<dbReference type="Gramene" id="rna-AYBTSS11_LOCUS17405">
    <property type="protein sequence ID" value="CAJ1957808.1"/>
    <property type="gene ID" value="gene-AYBTSS11_LOCUS17405"/>
</dbReference>
<gene>
    <name evidence="13" type="ORF">AYBTSS11_LOCUS17405</name>
</gene>
<dbReference type="SUPFAM" id="SSF48264">
    <property type="entry name" value="Cytochrome P450"/>
    <property type="match status" value="1"/>
</dbReference>
<accession>A0AA86SGK8</accession>
<dbReference type="GO" id="GO:0005506">
    <property type="term" value="F:iron ion binding"/>
    <property type="evidence" value="ECO:0007669"/>
    <property type="project" value="InterPro"/>
</dbReference>
<dbReference type="InterPro" id="IPR002401">
    <property type="entry name" value="Cyt_P450_E_grp-I"/>
</dbReference>
<dbReference type="GO" id="GO:0016020">
    <property type="term" value="C:membrane"/>
    <property type="evidence" value="ECO:0007669"/>
    <property type="project" value="UniProtKB-SubCell"/>
</dbReference>
<dbReference type="PROSITE" id="PS00086">
    <property type="entry name" value="CYTOCHROME_P450"/>
    <property type="match status" value="1"/>
</dbReference>
<evidence type="ECO:0000313" key="14">
    <source>
        <dbReference type="Proteomes" id="UP001189624"/>
    </source>
</evidence>
<evidence type="ECO:0000256" key="4">
    <source>
        <dbReference type="ARBA" id="ARBA00022692"/>
    </source>
</evidence>
<evidence type="ECO:0008006" key="15">
    <source>
        <dbReference type="Google" id="ProtNLM"/>
    </source>
</evidence>
<organism evidence="13 14">
    <name type="scientific">Sphenostylis stenocarpa</name>
    <dbReference type="NCBI Taxonomy" id="92480"/>
    <lineage>
        <taxon>Eukaryota</taxon>
        <taxon>Viridiplantae</taxon>
        <taxon>Streptophyta</taxon>
        <taxon>Embryophyta</taxon>
        <taxon>Tracheophyta</taxon>
        <taxon>Spermatophyta</taxon>
        <taxon>Magnoliopsida</taxon>
        <taxon>eudicotyledons</taxon>
        <taxon>Gunneridae</taxon>
        <taxon>Pentapetalae</taxon>
        <taxon>rosids</taxon>
        <taxon>fabids</taxon>
        <taxon>Fabales</taxon>
        <taxon>Fabaceae</taxon>
        <taxon>Papilionoideae</taxon>
        <taxon>50 kb inversion clade</taxon>
        <taxon>NPAAA clade</taxon>
        <taxon>indigoferoid/millettioid clade</taxon>
        <taxon>Phaseoleae</taxon>
        <taxon>Sphenostylis</taxon>
    </lineage>
</organism>
<evidence type="ECO:0000256" key="11">
    <source>
        <dbReference type="PIRSR" id="PIRSR602401-1"/>
    </source>
</evidence>
<dbReference type="AlphaFoldDB" id="A0AA86SGK8"/>
<keyword evidence="5 11" id="KW-0479">Metal-binding</keyword>
<feature type="binding site" description="axial binding residue" evidence="11">
    <location>
        <position position="250"/>
    </location>
    <ligand>
        <name>heme</name>
        <dbReference type="ChEBI" id="CHEBI:30413"/>
    </ligand>
    <ligandPart>
        <name>Fe</name>
        <dbReference type="ChEBI" id="CHEBI:18248"/>
    </ligandPart>
</feature>
<evidence type="ECO:0000256" key="2">
    <source>
        <dbReference type="ARBA" id="ARBA00010617"/>
    </source>
</evidence>
<dbReference type="GO" id="GO:0020037">
    <property type="term" value="F:heme binding"/>
    <property type="evidence" value="ECO:0007669"/>
    <property type="project" value="InterPro"/>
</dbReference>
<dbReference type="Pfam" id="PF00067">
    <property type="entry name" value="p450"/>
    <property type="match status" value="2"/>
</dbReference>
<keyword evidence="4" id="KW-0812">Transmembrane</keyword>
<reference evidence="13" key="1">
    <citation type="submission" date="2023-10" db="EMBL/GenBank/DDBJ databases">
        <authorList>
            <person name="Domelevo Entfellner J.-B."/>
        </authorList>
    </citation>
    <scope>NUCLEOTIDE SEQUENCE</scope>
</reference>
<comment type="cofactor">
    <cofactor evidence="11">
        <name>heme</name>
        <dbReference type="ChEBI" id="CHEBI:30413"/>
    </cofactor>
</comment>
<evidence type="ECO:0000256" key="9">
    <source>
        <dbReference type="ARBA" id="ARBA00023033"/>
    </source>
</evidence>
<dbReference type="InterPro" id="IPR050665">
    <property type="entry name" value="Cytochrome_P450_Monooxygen"/>
</dbReference>
<dbReference type="PANTHER" id="PTHR24282:SF255">
    <property type="entry name" value="CYTOCHROME P450 72A11-RELATED"/>
    <property type="match status" value="1"/>
</dbReference>
<evidence type="ECO:0000256" key="12">
    <source>
        <dbReference type="RuleBase" id="RU000461"/>
    </source>
</evidence>
<dbReference type="PRINTS" id="PR00463">
    <property type="entry name" value="EP450I"/>
</dbReference>
<keyword evidence="14" id="KW-1185">Reference proteome</keyword>
<keyword evidence="6" id="KW-1133">Transmembrane helix</keyword>
<evidence type="ECO:0000256" key="8">
    <source>
        <dbReference type="ARBA" id="ARBA00023004"/>
    </source>
</evidence>
<proteinExistence type="inferred from homology"/>
<keyword evidence="8 11" id="KW-0408">Iron</keyword>
<dbReference type="InterPro" id="IPR001128">
    <property type="entry name" value="Cyt_P450"/>
</dbReference>
<comment type="similarity">
    <text evidence="2 12">Belongs to the cytochrome P450 family.</text>
</comment>
<evidence type="ECO:0000256" key="3">
    <source>
        <dbReference type="ARBA" id="ARBA00022617"/>
    </source>
</evidence>
<comment type="subcellular location">
    <subcellularLocation>
        <location evidence="1">Membrane</location>
        <topology evidence="1">Single-pass membrane protein</topology>
    </subcellularLocation>
</comment>
<keyword evidence="3 11" id="KW-0349">Heme</keyword>
<dbReference type="InterPro" id="IPR017972">
    <property type="entry name" value="Cyt_P450_CS"/>
</dbReference>
<evidence type="ECO:0000256" key="5">
    <source>
        <dbReference type="ARBA" id="ARBA00022723"/>
    </source>
</evidence>
<dbReference type="PANTHER" id="PTHR24282">
    <property type="entry name" value="CYTOCHROME P450 FAMILY MEMBER"/>
    <property type="match status" value="1"/>
</dbReference>
<protein>
    <recommendedName>
        <fullName evidence="15">Cytochrome P450</fullName>
    </recommendedName>
</protein>
<evidence type="ECO:0000313" key="13">
    <source>
        <dbReference type="EMBL" id="CAJ1957808.1"/>
    </source>
</evidence>
<dbReference type="GO" id="GO:0004497">
    <property type="term" value="F:monooxygenase activity"/>
    <property type="evidence" value="ECO:0007669"/>
    <property type="project" value="UniProtKB-KW"/>
</dbReference>
<dbReference type="InterPro" id="IPR036396">
    <property type="entry name" value="Cyt_P450_sf"/>
</dbReference>
<dbReference type="GO" id="GO:0016705">
    <property type="term" value="F:oxidoreductase activity, acting on paired donors, with incorporation or reduction of molecular oxygen"/>
    <property type="evidence" value="ECO:0007669"/>
    <property type="project" value="InterPro"/>
</dbReference>
<keyword evidence="10" id="KW-0472">Membrane</keyword>
<dbReference type="PRINTS" id="PR00385">
    <property type="entry name" value="P450"/>
</dbReference>
<dbReference type="EMBL" id="OY731402">
    <property type="protein sequence ID" value="CAJ1957808.1"/>
    <property type="molecule type" value="Genomic_DNA"/>
</dbReference>
<evidence type="ECO:0000256" key="1">
    <source>
        <dbReference type="ARBA" id="ARBA00004167"/>
    </source>
</evidence>
<evidence type="ECO:0000256" key="7">
    <source>
        <dbReference type="ARBA" id="ARBA00023002"/>
    </source>
</evidence>
<dbReference type="Proteomes" id="UP001189624">
    <property type="component" value="Chromosome 5"/>
</dbReference>
<sequence>MVMFTCRFLPSPLKRRIKEISRDIRASLSDMIEKREKALKGGEAPKDNLLDTLLESNRKEIEEHGKNKKVGMTIEDVMDECKLFYVAGQETTASLLVWTMIVLSMYPDWQARAREEVLKVYSNRKPDFDGLHHLKIVSFYHGTLFFNTFTYNYMFSIFSQQTTMIFYEVLRLYPPIVVFHRQVHKDVKLGNLSLPAGVKIALPLVMVHNDCKLWGDDAKEFKPERFSAGLLKATNGKASFFPFGGGPRICLGQNFTLLEAKVTLSMILQRFSVELSPTYVHAPCSVISLQPQYGAHVILRKVENKKY</sequence>